<dbReference type="InterPro" id="IPR001849">
    <property type="entry name" value="PH_domain"/>
</dbReference>
<feature type="region of interest" description="Disordered" evidence="1">
    <location>
        <begin position="1"/>
        <end position="159"/>
    </location>
</feature>
<feature type="compositionally biased region" description="Acidic residues" evidence="1">
    <location>
        <begin position="508"/>
        <end position="518"/>
    </location>
</feature>
<feature type="compositionally biased region" description="Polar residues" evidence="1">
    <location>
        <begin position="1"/>
        <end position="14"/>
    </location>
</feature>
<feature type="compositionally biased region" description="Basic and acidic residues" evidence="1">
    <location>
        <begin position="148"/>
        <end position="159"/>
    </location>
</feature>
<dbReference type="PANTHER" id="PTHR14336">
    <property type="entry name" value="TANDEM PH DOMAIN CONTAINING PROTEIN"/>
    <property type="match status" value="1"/>
</dbReference>
<dbReference type="Proteomes" id="UP001182556">
    <property type="component" value="Unassembled WGS sequence"/>
</dbReference>
<dbReference type="EMBL" id="JAODAN010000003">
    <property type="protein sequence ID" value="KAK1925293.1"/>
    <property type="molecule type" value="Genomic_DNA"/>
</dbReference>
<protein>
    <recommendedName>
        <fullName evidence="2">PH domain-containing protein</fullName>
    </recommendedName>
</protein>
<evidence type="ECO:0000313" key="3">
    <source>
        <dbReference type="EMBL" id="KAK1925293.1"/>
    </source>
</evidence>
<dbReference type="InterPro" id="IPR011993">
    <property type="entry name" value="PH-like_dom_sf"/>
</dbReference>
<feature type="region of interest" description="Disordered" evidence="1">
    <location>
        <begin position="709"/>
        <end position="734"/>
    </location>
</feature>
<dbReference type="InterPro" id="IPR051707">
    <property type="entry name" value="PI-Interact_SigTrans_Reg"/>
</dbReference>
<sequence>MATAMSPSTGAEPSQPTPAAPPSRSEIERKLSFRSAAGPPRSVTDSPKKVKKHTMTIPPNAFSGNESDTSSITSSTHPNIISPTHPASPLLTPGPGSIGTLSAIAEREREGVERRGTAETVDELDEVELEDVEEEEDGEGDESEEVEKEGGDLQRGMEGERVLKSGYLMKKQERRKAWKRKWFVLRTNKLAYYKDDREYSLKRVLDLKSVQTVAPVTIKKHSFSFGIVTAKRTFLAKASSQDEMDDWVRAINSARRRLSEREEEERIKRTGVAPVAVPARERPETIDTTLSGTYTSVFSSAAGSFTASPVATGGYFAPHPPSGASGLAASPLMTPPPSSPMDTTNNLTSQMAHMSKPGSSSTAPPPRLPRSFSGVSGRSVSAARREASASSIGSSDQYHQTLGSLGLHQVVSSDDDDEPYFSDPALQASSVSSYPISGPPAPVDPNKVILSAYLMKQSQGRGRKVWRKRWFYLTSQGLTYTKSHMDSRPIRFVPLSAVLDALEFEGSGEDVSDSDIEAPSEASAPSRPTRQFSVRGGRTERSADRTGTADEHLFRVVTAKRTFVLCAPTEEDEIKWLAAFRALLNRQRDQNWDGPISPSVENTARLGSSLHSVSTGLGASALGGGAAGVVPVIMQQPPTPASLPPNIAGEGPPTPSVGTAPGPPILERPVEAHSNGGTSGAGGGQPSAPGGRGRSATYIAKGAVADVVRRFHPEQNKELPPAPPAREQTREQSG</sequence>
<reference evidence="3" key="1">
    <citation type="submission" date="2023-02" db="EMBL/GenBank/DDBJ databases">
        <title>Identification and recombinant expression of a fungal hydrolase from Papiliotrema laurentii that hydrolyzes apple cutin and clears colloidal polyester polyurethane.</title>
        <authorList>
            <consortium name="DOE Joint Genome Institute"/>
            <person name="Roman V.A."/>
            <person name="Bojanowski C."/>
            <person name="Crable B.R."/>
            <person name="Wagner D.N."/>
            <person name="Hung C.S."/>
            <person name="Nadeau L.J."/>
            <person name="Schratz L."/>
            <person name="Haridas S."/>
            <person name="Pangilinan J."/>
            <person name="Lipzen A."/>
            <person name="Na H."/>
            <person name="Yan M."/>
            <person name="Ng V."/>
            <person name="Grigoriev I.V."/>
            <person name="Spatafora J.W."/>
            <person name="Barlow D."/>
            <person name="Biffinger J."/>
            <person name="Kelley-Loughnane N."/>
            <person name="Varaljay V.A."/>
            <person name="Crookes-Goodson W.J."/>
        </authorList>
    </citation>
    <scope>NUCLEOTIDE SEQUENCE</scope>
    <source>
        <strain evidence="3">5307AH</strain>
    </source>
</reference>
<dbReference type="FunFam" id="2.30.29.30:FF:000286">
    <property type="entry name" value="PH-protein kinase domain containing protein"/>
    <property type="match status" value="1"/>
</dbReference>
<feature type="compositionally biased region" description="Acidic residues" evidence="1">
    <location>
        <begin position="120"/>
        <end position="147"/>
    </location>
</feature>
<evidence type="ECO:0000313" key="4">
    <source>
        <dbReference type="Proteomes" id="UP001182556"/>
    </source>
</evidence>
<dbReference type="AlphaFoldDB" id="A0AAD9FSC9"/>
<accession>A0AAD9FSC9</accession>
<feature type="compositionally biased region" description="Low complexity" evidence="1">
    <location>
        <begin position="370"/>
        <end position="395"/>
    </location>
</feature>
<feature type="region of interest" description="Disordered" evidence="1">
    <location>
        <begin position="637"/>
        <end position="697"/>
    </location>
</feature>
<feature type="compositionally biased region" description="Polar residues" evidence="1">
    <location>
        <begin position="62"/>
        <end position="82"/>
    </location>
</feature>
<dbReference type="PANTHER" id="PTHR14336:SF8">
    <property type="entry name" value="PROTEIN OPY1"/>
    <property type="match status" value="1"/>
</dbReference>
<keyword evidence="4" id="KW-1185">Reference proteome</keyword>
<feature type="compositionally biased region" description="Basic and acidic residues" evidence="1">
    <location>
        <begin position="537"/>
        <end position="547"/>
    </location>
</feature>
<feature type="compositionally biased region" description="Polar residues" evidence="1">
    <location>
        <begin position="345"/>
        <end position="362"/>
    </location>
</feature>
<gene>
    <name evidence="3" type="ORF">DB88DRAFT_483447</name>
</gene>
<comment type="caution">
    <text evidence="3">The sequence shown here is derived from an EMBL/GenBank/DDBJ whole genome shotgun (WGS) entry which is preliminary data.</text>
</comment>
<name>A0AAD9FSC9_PAPLA</name>
<organism evidence="3 4">
    <name type="scientific">Papiliotrema laurentii</name>
    <name type="common">Cryptococcus laurentii</name>
    <dbReference type="NCBI Taxonomy" id="5418"/>
    <lineage>
        <taxon>Eukaryota</taxon>
        <taxon>Fungi</taxon>
        <taxon>Dikarya</taxon>
        <taxon>Basidiomycota</taxon>
        <taxon>Agaricomycotina</taxon>
        <taxon>Tremellomycetes</taxon>
        <taxon>Tremellales</taxon>
        <taxon>Rhynchogastremaceae</taxon>
        <taxon>Papiliotrema</taxon>
    </lineage>
</organism>
<feature type="region of interest" description="Disordered" evidence="1">
    <location>
        <begin position="508"/>
        <end position="547"/>
    </location>
</feature>
<feature type="domain" description="PH" evidence="2">
    <location>
        <begin position="447"/>
        <end position="585"/>
    </location>
</feature>
<feature type="region of interest" description="Disordered" evidence="1">
    <location>
        <begin position="326"/>
        <end position="396"/>
    </location>
</feature>
<dbReference type="SUPFAM" id="SSF50729">
    <property type="entry name" value="PH domain-like"/>
    <property type="match status" value="2"/>
</dbReference>
<dbReference type="PROSITE" id="PS50003">
    <property type="entry name" value="PH_DOMAIN"/>
    <property type="match status" value="2"/>
</dbReference>
<evidence type="ECO:0000259" key="2">
    <source>
        <dbReference type="PROSITE" id="PS50003"/>
    </source>
</evidence>
<dbReference type="Pfam" id="PF00169">
    <property type="entry name" value="PH"/>
    <property type="match status" value="2"/>
</dbReference>
<dbReference type="Gene3D" id="2.30.29.30">
    <property type="entry name" value="Pleckstrin-homology domain (PH domain)/Phosphotyrosine-binding domain (PTB)"/>
    <property type="match status" value="2"/>
</dbReference>
<dbReference type="SMART" id="SM00233">
    <property type="entry name" value="PH"/>
    <property type="match status" value="2"/>
</dbReference>
<evidence type="ECO:0000256" key="1">
    <source>
        <dbReference type="SAM" id="MobiDB-lite"/>
    </source>
</evidence>
<feature type="domain" description="PH" evidence="2">
    <location>
        <begin position="161"/>
        <end position="256"/>
    </location>
</feature>
<proteinExistence type="predicted"/>
<feature type="compositionally biased region" description="Gly residues" evidence="1">
    <location>
        <begin position="677"/>
        <end position="693"/>
    </location>
</feature>
<feature type="compositionally biased region" description="Basic and acidic residues" evidence="1">
    <location>
        <begin position="105"/>
        <end position="117"/>
    </location>
</feature>